<keyword evidence="2" id="KW-1185">Reference proteome</keyword>
<dbReference type="InterPro" id="IPR023214">
    <property type="entry name" value="HAD_sf"/>
</dbReference>
<dbReference type="Gramene" id="PHT81489">
    <property type="protein sequence ID" value="PHT81489"/>
    <property type="gene ID" value="T459_14504"/>
</dbReference>
<dbReference type="STRING" id="4072.A0A2G2ZHL5"/>
<dbReference type="Pfam" id="PF09419">
    <property type="entry name" value="PGP_phosphatase"/>
    <property type="match status" value="1"/>
</dbReference>
<organism evidence="1 2">
    <name type="scientific">Capsicum annuum</name>
    <name type="common">Capsicum pepper</name>
    <dbReference type="NCBI Taxonomy" id="4072"/>
    <lineage>
        <taxon>Eukaryota</taxon>
        <taxon>Viridiplantae</taxon>
        <taxon>Streptophyta</taxon>
        <taxon>Embryophyta</taxon>
        <taxon>Tracheophyta</taxon>
        <taxon>Spermatophyta</taxon>
        <taxon>Magnoliopsida</taxon>
        <taxon>eudicotyledons</taxon>
        <taxon>Gunneridae</taxon>
        <taxon>Pentapetalae</taxon>
        <taxon>asterids</taxon>
        <taxon>lamiids</taxon>
        <taxon>Solanales</taxon>
        <taxon>Solanaceae</taxon>
        <taxon>Solanoideae</taxon>
        <taxon>Capsiceae</taxon>
        <taxon>Capsicum</taxon>
    </lineage>
</organism>
<comment type="caution">
    <text evidence="1">The sequence shown here is derived from an EMBL/GenBank/DDBJ whole genome shotgun (WGS) entry which is preliminary data.</text>
</comment>
<evidence type="ECO:0000313" key="2">
    <source>
        <dbReference type="Proteomes" id="UP000222542"/>
    </source>
</evidence>
<dbReference type="EMBL" id="AYRZ02000005">
    <property type="protein sequence ID" value="PHT81489.1"/>
    <property type="molecule type" value="Genomic_DNA"/>
</dbReference>
<dbReference type="AlphaFoldDB" id="A0A2G2ZHL5"/>
<proteinExistence type="predicted"/>
<dbReference type="PANTHER" id="PTHR19288:SF88">
    <property type="entry name" value="HALOACID DEHALOGENASE SUPERFAMILY PROTEIN"/>
    <property type="match status" value="1"/>
</dbReference>
<name>A0A2G2ZHL5_CAPAN</name>
<protein>
    <submittedName>
        <fullName evidence="1">Uncharacterized protein</fullName>
    </submittedName>
</protein>
<reference evidence="1 2" key="2">
    <citation type="journal article" date="2017" name="Genome Biol.">
        <title>New reference genome sequences of hot pepper reveal the massive evolution of plant disease-resistance genes by retroduplication.</title>
        <authorList>
            <person name="Kim S."/>
            <person name="Park J."/>
            <person name="Yeom S.I."/>
            <person name="Kim Y.M."/>
            <person name="Seo E."/>
            <person name="Kim K.T."/>
            <person name="Kim M.S."/>
            <person name="Lee J.M."/>
            <person name="Cheong K."/>
            <person name="Shin H.S."/>
            <person name="Kim S.B."/>
            <person name="Han K."/>
            <person name="Lee J."/>
            <person name="Park M."/>
            <person name="Lee H.A."/>
            <person name="Lee H.Y."/>
            <person name="Lee Y."/>
            <person name="Oh S."/>
            <person name="Lee J.H."/>
            <person name="Choi E."/>
            <person name="Choi E."/>
            <person name="Lee S.E."/>
            <person name="Jeon J."/>
            <person name="Kim H."/>
            <person name="Choi G."/>
            <person name="Song H."/>
            <person name="Lee J."/>
            <person name="Lee S.C."/>
            <person name="Kwon J.K."/>
            <person name="Lee H.Y."/>
            <person name="Koo N."/>
            <person name="Hong Y."/>
            <person name="Kim R.W."/>
            <person name="Kang W.H."/>
            <person name="Huh J.H."/>
            <person name="Kang B.C."/>
            <person name="Yang T.J."/>
            <person name="Lee Y.H."/>
            <person name="Bennetzen J.L."/>
            <person name="Choi D."/>
        </authorList>
    </citation>
    <scope>NUCLEOTIDE SEQUENCE [LARGE SCALE GENOMIC DNA]</scope>
    <source>
        <strain evidence="2">cv. CM334</strain>
    </source>
</reference>
<dbReference type="SUPFAM" id="SSF56784">
    <property type="entry name" value="HAD-like"/>
    <property type="match status" value="1"/>
</dbReference>
<reference evidence="1 2" key="1">
    <citation type="journal article" date="2014" name="Nat. Genet.">
        <title>Genome sequence of the hot pepper provides insights into the evolution of pungency in Capsicum species.</title>
        <authorList>
            <person name="Kim S."/>
            <person name="Park M."/>
            <person name="Yeom S.I."/>
            <person name="Kim Y.M."/>
            <person name="Lee J.M."/>
            <person name="Lee H.A."/>
            <person name="Seo E."/>
            <person name="Choi J."/>
            <person name="Cheong K."/>
            <person name="Kim K.T."/>
            <person name="Jung K."/>
            <person name="Lee G.W."/>
            <person name="Oh S.K."/>
            <person name="Bae C."/>
            <person name="Kim S.B."/>
            <person name="Lee H.Y."/>
            <person name="Kim S.Y."/>
            <person name="Kim M.S."/>
            <person name="Kang B.C."/>
            <person name="Jo Y.D."/>
            <person name="Yang H.B."/>
            <person name="Jeong H.J."/>
            <person name="Kang W.H."/>
            <person name="Kwon J.K."/>
            <person name="Shin C."/>
            <person name="Lim J.Y."/>
            <person name="Park J.H."/>
            <person name="Huh J.H."/>
            <person name="Kim J.S."/>
            <person name="Kim B.D."/>
            <person name="Cohen O."/>
            <person name="Paran I."/>
            <person name="Suh M.C."/>
            <person name="Lee S.B."/>
            <person name="Kim Y.K."/>
            <person name="Shin Y."/>
            <person name="Noh S.J."/>
            <person name="Park J."/>
            <person name="Seo Y.S."/>
            <person name="Kwon S.Y."/>
            <person name="Kim H.A."/>
            <person name="Park J.M."/>
            <person name="Kim H.J."/>
            <person name="Choi S.B."/>
            <person name="Bosland P.W."/>
            <person name="Reeves G."/>
            <person name="Jo S.H."/>
            <person name="Lee B.W."/>
            <person name="Cho H.T."/>
            <person name="Choi H.S."/>
            <person name="Lee M.S."/>
            <person name="Yu Y."/>
            <person name="Do Choi Y."/>
            <person name="Park B.S."/>
            <person name="van Deynze A."/>
            <person name="Ashrafi H."/>
            <person name="Hill T."/>
            <person name="Kim W.T."/>
            <person name="Pai H.S."/>
            <person name="Ahn H.K."/>
            <person name="Yeam I."/>
            <person name="Giovannoni J.J."/>
            <person name="Rose J.K."/>
            <person name="Sorensen I."/>
            <person name="Lee S.J."/>
            <person name="Kim R.W."/>
            <person name="Choi I.Y."/>
            <person name="Choi B.S."/>
            <person name="Lim J.S."/>
            <person name="Lee Y.H."/>
            <person name="Choi D."/>
        </authorList>
    </citation>
    <scope>NUCLEOTIDE SEQUENCE [LARGE SCALE GENOMIC DNA]</scope>
    <source>
        <strain evidence="2">cv. CM334</strain>
    </source>
</reference>
<dbReference type="InterPro" id="IPR036412">
    <property type="entry name" value="HAD-like_sf"/>
</dbReference>
<dbReference type="PANTHER" id="PTHR19288">
    <property type="entry name" value="4-NITROPHENYLPHOSPHATASE-RELATED"/>
    <property type="match status" value="1"/>
</dbReference>
<accession>A0A2G2ZHL5</accession>
<dbReference type="InterPro" id="IPR027706">
    <property type="entry name" value="PGP_Pase"/>
</dbReference>
<sequence>MINPRKIMEKWKPQCIDKLPEAFYGVKKPAGTAEEIEKQFGCESSRLIMVGDRPFTDIVYGNRNGFLTILTEPLRCAEEPLIVQQAPLAQSAIKLSGCSQLNCLPATVALLALSIRDKSLVVAVESTSYSPLLD</sequence>
<dbReference type="Gene3D" id="3.40.50.1000">
    <property type="entry name" value="HAD superfamily/HAD-like"/>
    <property type="match status" value="1"/>
</dbReference>
<dbReference type="Proteomes" id="UP000222542">
    <property type="component" value="Unassembled WGS sequence"/>
</dbReference>
<evidence type="ECO:0000313" key="1">
    <source>
        <dbReference type="EMBL" id="PHT81489.1"/>
    </source>
</evidence>
<gene>
    <name evidence="1" type="ORF">T459_14504</name>
</gene>
<dbReference type="GO" id="GO:0008962">
    <property type="term" value="F:phosphatidylglycerophosphatase activity"/>
    <property type="evidence" value="ECO:0007669"/>
    <property type="project" value="InterPro"/>
</dbReference>